<evidence type="ECO:0000313" key="2">
    <source>
        <dbReference type="Proteomes" id="UP000431401"/>
    </source>
</evidence>
<dbReference type="AlphaFoldDB" id="A0A7K0DSX5"/>
<gene>
    <name evidence="1" type="ORF">NRB56_44580</name>
</gene>
<dbReference type="InterPro" id="IPR014942">
    <property type="entry name" value="AbiEii"/>
</dbReference>
<protein>
    <recommendedName>
        <fullName evidence="3">Nucleotidyl transferase AbiEii/AbiGii toxin family protein</fullName>
    </recommendedName>
</protein>
<dbReference type="Pfam" id="PF08843">
    <property type="entry name" value="AbiEii"/>
    <property type="match status" value="1"/>
</dbReference>
<dbReference type="OrthoDB" id="5508069at2"/>
<dbReference type="EMBL" id="WEGI01000009">
    <property type="protein sequence ID" value="MQY28873.1"/>
    <property type="molecule type" value="Genomic_DNA"/>
</dbReference>
<proteinExistence type="predicted"/>
<organism evidence="1 2">
    <name type="scientific">Nocardia aurantia</name>
    <dbReference type="NCBI Taxonomy" id="2585199"/>
    <lineage>
        <taxon>Bacteria</taxon>
        <taxon>Bacillati</taxon>
        <taxon>Actinomycetota</taxon>
        <taxon>Actinomycetes</taxon>
        <taxon>Mycobacteriales</taxon>
        <taxon>Nocardiaceae</taxon>
        <taxon>Nocardia</taxon>
    </lineage>
</organism>
<evidence type="ECO:0008006" key="3">
    <source>
        <dbReference type="Google" id="ProtNLM"/>
    </source>
</evidence>
<accession>A0A7K0DSX5</accession>
<dbReference type="Proteomes" id="UP000431401">
    <property type="component" value="Unassembled WGS sequence"/>
</dbReference>
<reference evidence="1 2" key="1">
    <citation type="submission" date="2019-10" db="EMBL/GenBank/DDBJ databases">
        <title>Nocardia macrotermitis sp. nov. and Nocardia aurantia sp. nov., isolated from the gut of fungus growing-termite Macrotermes natalensis.</title>
        <authorList>
            <person name="Benndorf R."/>
            <person name="Schwitalla J."/>
            <person name="Martin K."/>
            <person name="De Beer W."/>
            <person name="Kaster A.-K."/>
            <person name="Vollmers J."/>
            <person name="Poulsen M."/>
            <person name="Beemelmanns C."/>
        </authorList>
    </citation>
    <scope>NUCLEOTIDE SEQUENCE [LARGE SCALE GENOMIC DNA]</scope>
    <source>
        <strain evidence="1 2">RB56</strain>
    </source>
</reference>
<evidence type="ECO:0000313" key="1">
    <source>
        <dbReference type="EMBL" id="MQY28873.1"/>
    </source>
</evidence>
<sequence length="231" mass="25556">MFDRAHHRRIATVLQALDGDLLAANGCLFGGGTAIALRYGEYRESVDVDFLVSDNDGYRVLREKVTGAAGISAITRRNAELPADRPVRADRYGIRTAVRVDGITIKLEIIAEGRIALETPGDDDRVCGLAALTPLDMAATKLLANSDRWPDDAVFSRDIIDLAMMTPDRQLLRRAIDKTRIAYGDAIERDLTKAVRALRDRPGRLDQCMRAMEITTVPKALLWKRIRALAA</sequence>
<keyword evidence="2" id="KW-1185">Reference proteome</keyword>
<name>A0A7K0DSX5_9NOCA</name>
<comment type="caution">
    <text evidence="1">The sequence shown here is derived from an EMBL/GenBank/DDBJ whole genome shotgun (WGS) entry which is preliminary data.</text>
</comment>